<name>W9XIM7_9EURO</name>
<feature type="compositionally biased region" description="Pro residues" evidence="1">
    <location>
        <begin position="173"/>
        <end position="182"/>
    </location>
</feature>
<evidence type="ECO:0000256" key="1">
    <source>
        <dbReference type="SAM" id="MobiDB-lite"/>
    </source>
</evidence>
<organism evidence="2 3">
    <name type="scientific">Capronia coronata CBS 617.96</name>
    <dbReference type="NCBI Taxonomy" id="1182541"/>
    <lineage>
        <taxon>Eukaryota</taxon>
        <taxon>Fungi</taxon>
        <taxon>Dikarya</taxon>
        <taxon>Ascomycota</taxon>
        <taxon>Pezizomycotina</taxon>
        <taxon>Eurotiomycetes</taxon>
        <taxon>Chaetothyriomycetidae</taxon>
        <taxon>Chaetothyriales</taxon>
        <taxon>Herpotrichiellaceae</taxon>
        <taxon>Capronia</taxon>
    </lineage>
</organism>
<dbReference type="GeneID" id="19163325"/>
<gene>
    <name evidence="2" type="ORF">A1O1_08476</name>
</gene>
<dbReference type="OrthoDB" id="5418899at2759"/>
<feature type="region of interest" description="Disordered" evidence="1">
    <location>
        <begin position="164"/>
        <end position="188"/>
    </location>
</feature>
<keyword evidence="3" id="KW-1185">Reference proteome</keyword>
<dbReference type="Proteomes" id="UP000019484">
    <property type="component" value="Unassembled WGS sequence"/>
</dbReference>
<accession>W9XIM7</accession>
<evidence type="ECO:0000313" key="3">
    <source>
        <dbReference type="Proteomes" id="UP000019484"/>
    </source>
</evidence>
<evidence type="ECO:0000313" key="2">
    <source>
        <dbReference type="EMBL" id="EXJ80332.1"/>
    </source>
</evidence>
<dbReference type="HOGENOM" id="CLU_909116_0_0_1"/>
<proteinExistence type="predicted"/>
<dbReference type="EMBL" id="AMWN01000008">
    <property type="protein sequence ID" value="EXJ80332.1"/>
    <property type="molecule type" value="Genomic_DNA"/>
</dbReference>
<protein>
    <submittedName>
        <fullName evidence="2">Uncharacterized protein</fullName>
    </submittedName>
</protein>
<comment type="caution">
    <text evidence="2">The sequence shown here is derived from an EMBL/GenBank/DDBJ whole genome shotgun (WGS) entry which is preliminary data.</text>
</comment>
<dbReference type="AlphaFoldDB" id="W9XIM7"/>
<dbReference type="RefSeq" id="XP_007727526.1">
    <property type="nucleotide sequence ID" value="XM_007729336.1"/>
</dbReference>
<dbReference type="STRING" id="1182541.W9XIM7"/>
<reference evidence="2 3" key="1">
    <citation type="submission" date="2013-03" db="EMBL/GenBank/DDBJ databases">
        <title>The Genome Sequence of Capronia coronata CBS 617.96.</title>
        <authorList>
            <consortium name="The Broad Institute Genomics Platform"/>
            <person name="Cuomo C."/>
            <person name="de Hoog S."/>
            <person name="Gorbushina A."/>
            <person name="Walker B."/>
            <person name="Young S.K."/>
            <person name="Zeng Q."/>
            <person name="Gargeya S."/>
            <person name="Fitzgerald M."/>
            <person name="Haas B."/>
            <person name="Abouelleil A."/>
            <person name="Allen A.W."/>
            <person name="Alvarado L."/>
            <person name="Arachchi H.M."/>
            <person name="Berlin A.M."/>
            <person name="Chapman S.B."/>
            <person name="Gainer-Dewar J."/>
            <person name="Goldberg J."/>
            <person name="Griggs A."/>
            <person name="Gujja S."/>
            <person name="Hansen M."/>
            <person name="Howarth C."/>
            <person name="Imamovic A."/>
            <person name="Ireland A."/>
            <person name="Larimer J."/>
            <person name="McCowan C."/>
            <person name="Murphy C."/>
            <person name="Pearson M."/>
            <person name="Poon T.W."/>
            <person name="Priest M."/>
            <person name="Roberts A."/>
            <person name="Saif S."/>
            <person name="Shea T."/>
            <person name="Sisk P."/>
            <person name="Sykes S."/>
            <person name="Wortman J."/>
            <person name="Nusbaum C."/>
            <person name="Birren B."/>
        </authorList>
    </citation>
    <scope>NUCLEOTIDE SEQUENCE [LARGE SCALE GENOMIC DNA]</scope>
    <source>
        <strain evidence="2 3">CBS 617.96</strain>
    </source>
</reference>
<sequence>MESHPGNQTAAERACNTCRQRRVKVGPWLASVWRRLLTEISVINDYRAANDVKSWVNHARAMIPNASFSTRASRFDGNMMTTINLLQPYQDTPPPLRRTILTPPDTQRVSESSFQSSLNQFYPIIPQILSPPVESTPDNPASIPSTARSSLSNIQFPGFGVLPQQSPDFRPFTPTPPQPPQPSHTLQPVQPVQTSHRQVIVPQPTNPANLQYPPQDYNSFQHAQEHPTAKLLLGRPQYAESDMDTSISEDYFDLDIDTYYAKGNNACGFIPGLPVILTDQSEPETDEDLLTNDYASLSGRSSVYDR</sequence>